<protein>
    <submittedName>
        <fullName evidence="1">Uncharacterized protein</fullName>
    </submittedName>
</protein>
<name>A0AAV9GR56_9PEZI</name>
<reference evidence="1" key="1">
    <citation type="journal article" date="2023" name="Mol. Phylogenet. Evol.">
        <title>Genome-scale phylogeny and comparative genomics of the fungal order Sordariales.</title>
        <authorList>
            <person name="Hensen N."/>
            <person name="Bonometti L."/>
            <person name="Westerberg I."/>
            <person name="Brannstrom I.O."/>
            <person name="Guillou S."/>
            <person name="Cros-Aarteil S."/>
            <person name="Calhoun S."/>
            <person name="Haridas S."/>
            <person name="Kuo A."/>
            <person name="Mondo S."/>
            <person name="Pangilinan J."/>
            <person name="Riley R."/>
            <person name="LaButti K."/>
            <person name="Andreopoulos B."/>
            <person name="Lipzen A."/>
            <person name="Chen C."/>
            <person name="Yan M."/>
            <person name="Daum C."/>
            <person name="Ng V."/>
            <person name="Clum A."/>
            <person name="Steindorff A."/>
            <person name="Ohm R.A."/>
            <person name="Martin F."/>
            <person name="Silar P."/>
            <person name="Natvig D.O."/>
            <person name="Lalanne C."/>
            <person name="Gautier V."/>
            <person name="Ament-Velasquez S.L."/>
            <person name="Kruys A."/>
            <person name="Hutchinson M.I."/>
            <person name="Powell A.J."/>
            <person name="Barry K."/>
            <person name="Miller A.N."/>
            <person name="Grigoriev I.V."/>
            <person name="Debuchy R."/>
            <person name="Gladieux P."/>
            <person name="Hiltunen Thoren M."/>
            <person name="Johannesson H."/>
        </authorList>
    </citation>
    <scope>NUCLEOTIDE SEQUENCE</scope>
    <source>
        <strain evidence="1">PSN243</strain>
    </source>
</reference>
<dbReference type="Proteomes" id="UP001321760">
    <property type="component" value="Unassembled WGS sequence"/>
</dbReference>
<dbReference type="EMBL" id="MU865935">
    <property type="protein sequence ID" value="KAK4449947.1"/>
    <property type="molecule type" value="Genomic_DNA"/>
</dbReference>
<sequence>MADAWLDGSIPLGLGLRLSVIQHSADRPVQTTLRRKFGREKTLQNTQTTAIPSRSMKSHLIDHPLHHTQASHRSSHGCRIPQCVLNRHLHVPQPGQSFGTQEGRTADPTLPCLISRHQPALFASQRDGTWVSAEQDQTTRFTERHQGFPARLQLGKLLTLQSERTSTSWPCCVLTAGQPGSRALATDKKRRTMRGSFPIPPQLSI</sequence>
<dbReference type="AlphaFoldDB" id="A0AAV9GR56"/>
<keyword evidence="2" id="KW-1185">Reference proteome</keyword>
<gene>
    <name evidence="1" type="ORF">QBC34DRAFT_85915</name>
</gene>
<evidence type="ECO:0000313" key="1">
    <source>
        <dbReference type="EMBL" id="KAK4449947.1"/>
    </source>
</evidence>
<organism evidence="1 2">
    <name type="scientific">Podospora aff. communis PSN243</name>
    <dbReference type="NCBI Taxonomy" id="3040156"/>
    <lineage>
        <taxon>Eukaryota</taxon>
        <taxon>Fungi</taxon>
        <taxon>Dikarya</taxon>
        <taxon>Ascomycota</taxon>
        <taxon>Pezizomycotina</taxon>
        <taxon>Sordariomycetes</taxon>
        <taxon>Sordariomycetidae</taxon>
        <taxon>Sordariales</taxon>
        <taxon>Podosporaceae</taxon>
        <taxon>Podospora</taxon>
    </lineage>
</organism>
<evidence type="ECO:0000313" key="2">
    <source>
        <dbReference type="Proteomes" id="UP001321760"/>
    </source>
</evidence>
<accession>A0AAV9GR56</accession>
<reference evidence="1" key="2">
    <citation type="submission" date="2023-05" db="EMBL/GenBank/DDBJ databases">
        <authorList>
            <consortium name="Lawrence Berkeley National Laboratory"/>
            <person name="Steindorff A."/>
            <person name="Hensen N."/>
            <person name="Bonometti L."/>
            <person name="Westerberg I."/>
            <person name="Brannstrom I.O."/>
            <person name="Guillou S."/>
            <person name="Cros-Aarteil S."/>
            <person name="Calhoun S."/>
            <person name="Haridas S."/>
            <person name="Kuo A."/>
            <person name="Mondo S."/>
            <person name="Pangilinan J."/>
            <person name="Riley R."/>
            <person name="Labutti K."/>
            <person name="Andreopoulos B."/>
            <person name="Lipzen A."/>
            <person name="Chen C."/>
            <person name="Yanf M."/>
            <person name="Daum C."/>
            <person name="Ng V."/>
            <person name="Clum A."/>
            <person name="Ohm R."/>
            <person name="Martin F."/>
            <person name="Silar P."/>
            <person name="Natvig D."/>
            <person name="Lalanne C."/>
            <person name="Gautier V."/>
            <person name="Ament-Velasquez S.L."/>
            <person name="Kruys A."/>
            <person name="Hutchinson M.I."/>
            <person name="Powell A.J."/>
            <person name="Barry K."/>
            <person name="Miller A.N."/>
            <person name="Grigoriev I.V."/>
            <person name="Debuchy R."/>
            <person name="Gladieux P."/>
            <person name="Thoren M.H."/>
            <person name="Johannesson H."/>
        </authorList>
    </citation>
    <scope>NUCLEOTIDE SEQUENCE</scope>
    <source>
        <strain evidence="1">PSN243</strain>
    </source>
</reference>
<proteinExistence type="predicted"/>
<comment type="caution">
    <text evidence="1">The sequence shown here is derived from an EMBL/GenBank/DDBJ whole genome shotgun (WGS) entry which is preliminary data.</text>
</comment>